<reference evidence="3 4" key="1">
    <citation type="submission" date="2019-06" db="EMBL/GenBank/DDBJ databases">
        <title>Genome sequence of Rhodobacteraceae bacterium D4M1.</title>
        <authorList>
            <person name="Cao J."/>
        </authorList>
    </citation>
    <scope>NUCLEOTIDE SEQUENCE [LARGE SCALE GENOMIC DNA]</scope>
    <source>
        <strain evidence="3 4">D4M1</strain>
    </source>
</reference>
<feature type="transmembrane region" description="Helical" evidence="1">
    <location>
        <begin position="73"/>
        <end position="94"/>
    </location>
</feature>
<feature type="transmembrane region" description="Helical" evidence="1">
    <location>
        <begin position="100"/>
        <end position="117"/>
    </location>
</feature>
<dbReference type="OrthoDB" id="8907787at2"/>
<evidence type="ECO:0000313" key="3">
    <source>
        <dbReference type="EMBL" id="QDL92423.1"/>
    </source>
</evidence>
<dbReference type="InterPro" id="IPR009936">
    <property type="entry name" value="DUF1468"/>
</dbReference>
<accession>A0A5B8G1N8</accession>
<organism evidence="3 4">
    <name type="scientific">Paroceanicella profunda</name>
    <dbReference type="NCBI Taxonomy" id="2579971"/>
    <lineage>
        <taxon>Bacteria</taxon>
        <taxon>Pseudomonadati</taxon>
        <taxon>Pseudomonadota</taxon>
        <taxon>Alphaproteobacteria</taxon>
        <taxon>Rhodobacterales</taxon>
        <taxon>Paracoccaceae</taxon>
        <taxon>Paroceanicella</taxon>
    </lineage>
</organism>
<dbReference type="Pfam" id="PF07331">
    <property type="entry name" value="TctB"/>
    <property type="match status" value="1"/>
</dbReference>
<dbReference type="KEGG" id="ppru:FDP22_11920"/>
<dbReference type="RefSeq" id="WP_138573239.1">
    <property type="nucleotide sequence ID" value="NZ_CP040818.1"/>
</dbReference>
<name>A0A5B8G1N8_9RHOB</name>
<proteinExistence type="predicted"/>
<keyword evidence="1" id="KW-0812">Transmembrane</keyword>
<feature type="domain" description="DUF1468" evidence="2">
    <location>
        <begin position="13"/>
        <end position="148"/>
    </location>
</feature>
<keyword evidence="1" id="KW-0472">Membrane</keyword>
<sequence>MDMSHRKRPGETIFAILMLALSLFLLWQAVAISGFSALSSPGSFPMAASFVMSVAAVVNLVRTLGAGPEGPGFLTTILTRRVVVFSLLILGFGLLLEPAGFLPAALLFLLAAMGFLWRRGPLRVAGIALVALVAIYIVFRLVFQVVLPEGLVPEQQILSGIRAQFSAEAPE</sequence>
<keyword evidence="4" id="KW-1185">Reference proteome</keyword>
<dbReference type="Proteomes" id="UP000305888">
    <property type="component" value="Chromosome"/>
</dbReference>
<feature type="transmembrane region" description="Helical" evidence="1">
    <location>
        <begin position="124"/>
        <end position="143"/>
    </location>
</feature>
<keyword evidence="1" id="KW-1133">Transmembrane helix</keyword>
<evidence type="ECO:0000256" key="1">
    <source>
        <dbReference type="SAM" id="Phobius"/>
    </source>
</evidence>
<evidence type="ECO:0000313" key="4">
    <source>
        <dbReference type="Proteomes" id="UP000305888"/>
    </source>
</evidence>
<dbReference type="AlphaFoldDB" id="A0A5B8G1N8"/>
<evidence type="ECO:0000259" key="2">
    <source>
        <dbReference type="Pfam" id="PF07331"/>
    </source>
</evidence>
<protein>
    <submittedName>
        <fullName evidence="3">Tripartite tricarboxylate transporter TctB family protein</fullName>
    </submittedName>
</protein>
<feature type="transmembrane region" description="Helical" evidence="1">
    <location>
        <begin position="12"/>
        <end position="38"/>
    </location>
</feature>
<gene>
    <name evidence="3" type="ORF">FDP22_11920</name>
</gene>
<feature type="transmembrane region" description="Helical" evidence="1">
    <location>
        <begin position="44"/>
        <end position="61"/>
    </location>
</feature>
<dbReference type="EMBL" id="CP040818">
    <property type="protein sequence ID" value="QDL92423.1"/>
    <property type="molecule type" value="Genomic_DNA"/>
</dbReference>